<accession>A0A183JM68</accession>
<evidence type="ECO:0000259" key="1">
    <source>
        <dbReference type="PROSITE" id="PS50055"/>
    </source>
</evidence>
<proteinExistence type="predicted"/>
<dbReference type="PANTHER" id="PTHR19134">
    <property type="entry name" value="RECEPTOR-TYPE TYROSINE-PROTEIN PHOSPHATASE"/>
    <property type="match status" value="1"/>
</dbReference>
<dbReference type="AlphaFoldDB" id="A0A183JM68"/>
<evidence type="ECO:0000313" key="3">
    <source>
        <dbReference type="Proteomes" id="UP000279833"/>
    </source>
</evidence>
<organism evidence="4">
    <name type="scientific">Schistosoma curassoni</name>
    <dbReference type="NCBI Taxonomy" id="6186"/>
    <lineage>
        <taxon>Eukaryota</taxon>
        <taxon>Metazoa</taxon>
        <taxon>Spiralia</taxon>
        <taxon>Lophotrochozoa</taxon>
        <taxon>Platyhelminthes</taxon>
        <taxon>Trematoda</taxon>
        <taxon>Digenea</taxon>
        <taxon>Strigeidida</taxon>
        <taxon>Schistosomatoidea</taxon>
        <taxon>Schistosomatidae</taxon>
        <taxon>Schistosoma</taxon>
    </lineage>
</organism>
<evidence type="ECO:0000313" key="2">
    <source>
        <dbReference type="EMBL" id="VDO84546.1"/>
    </source>
</evidence>
<dbReference type="SUPFAM" id="SSF52799">
    <property type="entry name" value="(Phosphotyrosine protein) phosphatases II"/>
    <property type="match status" value="1"/>
</dbReference>
<dbReference type="STRING" id="6186.A0A183JM68"/>
<reference evidence="4" key="1">
    <citation type="submission" date="2016-06" db="UniProtKB">
        <authorList>
            <consortium name="WormBaseParasite"/>
        </authorList>
    </citation>
    <scope>IDENTIFICATION</scope>
</reference>
<protein>
    <submittedName>
        <fullName evidence="4">Tyrosine-protein phosphatase domain-containing protein</fullName>
    </submittedName>
</protein>
<dbReference type="PANTHER" id="PTHR19134:SF540">
    <property type="entry name" value="TYROSINE-PROTEIN PHOSPHATASE 99A"/>
    <property type="match status" value="1"/>
</dbReference>
<sequence>MVWEQNSNVIVMISNFVERGRVGLSDNDLLVLTSRKCDKYWPSSGHQTYGNVSVRMISEVVRAFFTIRVFTVRHIKTKRGSKDRLVYHYQYTDWRDFDVPPSPLPVLKFVEASVTHWTFDKGPIVVHCREPRGSNHVLNCLSAKEELEDKFEQLYSTEFKDPFSRNPSMSVEDRIAFSAKVKWALSNSSTLEAQTQVT</sequence>
<dbReference type="SMART" id="SM00194">
    <property type="entry name" value="PTPc"/>
    <property type="match status" value="1"/>
</dbReference>
<dbReference type="InterPro" id="IPR029021">
    <property type="entry name" value="Prot-tyrosine_phosphatase-like"/>
</dbReference>
<evidence type="ECO:0000313" key="4">
    <source>
        <dbReference type="WBParaSite" id="SCUD_0000379901-mRNA-1"/>
    </source>
</evidence>
<keyword evidence="3" id="KW-1185">Reference proteome</keyword>
<dbReference type="WBParaSite" id="SCUD_0000379901-mRNA-1">
    <property type="protein sequence ID" value="SCUD_0000379901-mRNA-1"/>
    <property type="gene ID" value="SCUD_0000379901"/>
</dbReference>
<reference evidence="2 3" key="2">
    <citation type="submission" date="2018-11" db="EMBL/GenBank/DDBJ databases">
        <authorList>
            <consortium name="Pathogen Informatics"/>
        </authorList>
    </citation>
    <scope>NUCLEOTIDE SEQUENCE [LARGE SCALE GENOMIC DNA]</scope>
    <source>
        <strain evidence="2">Dakar</strain>
        <strain evidence="3">Dakar, Senegal</strain>
    </source>
</reference>
<dbReference type="InterPro" id="IPR050348">
    <property type="entry name" value="Protein-Tyr_Phosphatase"/>
</dbReference>
<dbReference type="Gene3D" id="3.90.190.10">
    <property type="entry name" value="Protein tyrosine phosphatase superfamily"/>
    <property type="match status" value="1"/>
</dbReference>
<dbReference type="EMBL" id="UZAK01004520">
    <property type="protein sequence ID" value="VDO84546.1"/>
    <property type="molecule type" value="Genomic_DNA"/>
</dbReference>
<dbReference type="Pfam" id="PF00102">
    <property type="entry name" value="Y_phosphatase"/>
    <property type="match status" value="1"/>
</dbReference>
<name>A0A183JM68_9TREM</name>
<feature type="domain" description="Tyrosine-protein phosphatase" evidence="1">
    <location>
        <begin position="1"/>
        <end position="133"/>
    </location>
</feature>
<dbReference type="Proteomes" id="UP000279833">
    <property type="component" value="Unassembled WGS sequence"/>
</dbReference>
<dbReference type="InterPro" id="IPR000242">
    <property type="entry name" value="PTP_cat"/>
</dbReference>
<dbReference type="GO" id="GO:0004725">
    <property type="term" value="F:protein tyrosine phosphatase activity"/>
    <property type="evidence" value="ECO:0007669"/>
    <property type="project" value="InterPro"/>
</dbReference>
<dbReference type="PROSITE" id="PS50055">
    <property type="entry name" value="TYR_PHOSPHATASE_PTP"/>
    <property type="match status" value="1"/>
</dbReference>
<gene>
    <name evidence="2" type="ORF">SCUD_LOCUS3799</name>
</gene>